<dbReference type="OrthoDB" id="419189at2759"/>
<dbReference type="InterPro" id="IPR000477">
    <property type="entry name" value="RT_dom"/>
</dbReference>
<dbReference type="CDD" id="cd01650">
    <property type="entry name" value="RT_nLTR_like"/>
    <property type="match status" value="1"/>
</dbReference>
<gene>
    <name evidence="2" type="ORF">llap_3344</name>
</gene>
<sequence length="225" mass="24883">MEVPEDWRKANITPVFKKGKKEDPENYRLVNLTSIPGKVMDRLILNVISKCIEEQEIIGSGQHGFTRGKSYLTNLVACYDVITVWLDEGRAADAIYLDFSKAFDTVSHNILIRKLRKCGLDEGAVRWIESWLCDKTQKVVINGAGSSWRPVTSGVPQGSILGPVLFNIIISDLDEGTGCILRKFIDDTKLGGLADTPEGCEIIQHPGQAGELGREEPDEVQQGQV</sequence>
<organism evidence="2 3">
    <name type="scientific">Limosa lapponica baueri</name>
    <dbReference type="NCBI Taxonomy" id="1758121"/>
    <lineage>
        <taxon>Eukaryota</taxon>
        <taxon>Metazoa</taxon>
        <taxon>Chordata</taxon>
        <taxon>Craniata</taxon>
        <taxon>Vertebrata</taxon>
        <taxon>Euteleostomi</taxon>
        <taxon>Archelosauria</taxon>
        <taxon>Archosauria</taxon>
        <taxon>Dinosauria</taxon>
        <taxon>Saurischia</taxon>
        <taxon>Theropoda</taxon>
        <taxon>Coelurosauria</taxon>
        <taxon>Aves</taxon>
        <taxon>Neognathae</taxon>
        <taxon>Neoaves</taxon>
        <taxon>Charadriiformes</taxon>
        <taxon>Scolopacidae</taxon>
        <taxon>Limosa</taxon>
    </lineage>
</organism>
<dbReference type="PROSITE" id="PS50878">
    <property type="entry name" value="RT_POL"/>
    <property type="match status" value="1"/>
</dbReference>
<dbReference type="Pfam" id="PF00078">
    <property type="entry name" value="RVT_1"/>
    <property type="match status" value="1"/>
</dbReference>
<dbReference type="AlphaFoldDB" id="A0A2I0UK00"/>
<dbReference type="PANTHER" id="PTHR33332">
    <property type="entry name" value="REVERSE TRANSCRIPTASE DOMAIN-CONTAINING PROTEIN"/>
    <property type="match status" value="1"/>
</dbReference>
<evidence type="ECO:0000259" key="1">
    <source>
        <dbReference type="PROSITE" id="PS50878"/>
    </source>
</evidence>
<accession>A0A2I0UK00</accession>
<dbReference type="SUPFAM" id="SSF56672">
    <property type="entry name" value="DNA/RNA polymerases"/>
    <property type="match status" value="1"/>
</dbReference>
<dbReference type="EMBL" id="KZ505714">
    <property type="protein sequence ID" value="PKU46366.1"/>
    <property type="molecule type" value="Genomic_DNA"/>
</dbReference>
<proteinExistence type="predicted"/>
<protein>
    <recommendedName>
        <fullName evidence="1">Reverse transcriptase domain-containing protein</fullName>
    </recommendedName>
</protein>
<feature type="domain" description="Reverse transcriptase" evidence="1">
    <location>
        <begin position="1"/>
        <end position="225"/>
    </location>
</feature>
<dbReference type="Proteomes" id="UP000233556">
    <property type="component" value="Unassembled WGS sequence"/>
</dbReference>
<name>A0A2I0UK00_LIMLA</name>
<reference evidence="3" key="2">
    <citation type="submission" date="2017-12" db="EMBL/GenBank/DDBJ databases">
        <title>Genome sequence of the Bar-tailed Godwit (Limosa lapponica baueri).</title>
        <authorList>
            <person name="Lima N.C.B."/>
            <person name="Parody-Merino A.M."/>
            <person name="Battley P.F."/>
            <person name="Fidler A.E."/>
            <person name="Prosdocimi F."/>
        </authorList>
    </citation>
    <scope>NUCLEOTIDE SEQUENCE [LARGE SCALE GENOMIC DNA]</scope>
</reference>
<evidence type="ECO:0000313" key="2">
    <source>
        <dbReference type="EMBL" id="PKU46366.1"/>
    </source>
</evidence>
<keyword evidence="3" id="KW-1185">Reference proteome</keyword>
<dbReference type="InterPro" id="IPR043502">
    <property type="entry name" value="DNA/RNA_pol_sf"/>
</dbReference>
<evidence type="ECO:0000313" key="3">
    <source>
        <dbReference type="Proteomes" id="UP000233556"/>
    </source>
</evidence>
<reference evidence="3" key="1">
    <citation type="submission" date="2017-11" db="EMBL/GenBank/DDBJ databases">
        <authorList>
            <person name="Lima N.C."/>
            <person name="Parody-Merino A.M."/>
            <person name="Battley P.F."/>
            <person name="Fidler A.E."/>
            <person name="Prosdocimi F."/>
        </authorList>
    </citation>
    <scope>NUCLEOTIDE SEQUENCE [LARGE SCALE GENOMIC DNA]</scope>
</reference>